<keyword evidence="9" id="KW-1185">Reference proteome</keyword>
<dbReference type="PANTHER" id="PTHR35795">
    <property type="entry name" value="SLR1885 PROTEIN"/>
    <property type="match status" value="1"/>
</dbReference>
<dbReference type="OrthoDB" id="9782134at2"/>
<protein>
    <recommendedName>
        <fullName evidence="1">bis(5'-nucleosyl)-tetraphosphatase (symmetrical)</fullName>
        <ecNumber evidence="1">3.6.1.41</ecNumber>
    </recommendedName>
</protein>
<evidence type="ECO:0000256" key="6">
    <source>
        <dbReference type="ARBA" id="ARBA00049417"/>
    </source>
</evidence>
<evidence type="ECO:0000256" key="2">
    <source>
        <dbReference type="ARBA" id="ARBA00022723"/>
    </source>
</evidence>
<dbReference type="GO" id="GO:0008803">
    <property type="term" value="F:bis(5'-nucleosyl)-tetraphosphatase (symmetrical) activity"/>
    <property type="evidence" value="ECO:0007669"/>
    <property type="project" value="UniProtKB-EC"/>
</dbReference>
<accession>A0A1Y0IVL2</accession>
<keyword evidence="3" id="KW-0547">Nucleotide-binding</keyword>
<dbReference type="AlphaFoldDB" id="A0A1Y0IVL2"/>
<dbReference type="InterPro" id="IPR003607">
    <property type="entry name" value="HD/PDEase_dom"/>
</dbReference>
<sequence>MNESQIKAIIAQTLSPRRFQHVCGVVDAADLLAKRFGVDVEKARLAAWIHDYAREWPVDKWYETAKERGVDPAFFEVAEMLHGPIAASMLEDVFGLQDEEIAGAVRYHTSGRAGMTPLEKVVCLADYIEAGRDYPAVHDLRKQAEADLDLALASAFDNTIRFLLDKNKPIFPLTIVARNDLWRALKDRRTL</sequence>
<dbReference type="NCBIfam" id="TIGR00488">
    <property type="entry name" value="bis(5'-nucleosyl)-tetraphosphatase (symmetrical) YqeK"/>
    <property type="match status" value="1"/>
</dbReference>
<name>A0A1Y0IVL2_9BACL</name>
<dbReference type="EC" id="3.6.1.41" evidence="1"/>
<evidence type="ECO:0000256" key="4">
    <source>
        <dbReference type="ARBA" id="ARBA00022801"/>
    </source>
</evidence>
<keyword evidence="5" id="KW-0408">Iron</keyword>
<feature type="domain" description="HD" evidence="7">
    <location>
        <begin position="18"/>
        <end position="130"/>
    </location>
</feature>
<dbReference type="PANTHER" id="PTHR35795:SF1">
    <property type="entry name" value="BIS(5'-NUCLEOSYL)-TETRAPHOSPHATASE, SYMMETRICAL"/>
    <property type="match status" value="1"/>
</dbReference>
<dbReference type="CDD" id="cd00077">
    <property type="entry name" value="HDc"/>
    <property type="match status" value="1"/>
</dbReference>
<evidence type="ECO:0000259" key="7">
    <source>
        <dbReference type="Pfam" id="PF01966"/>
    </source>
</evidence>
<dbReference type="RefSeq" id="WP_087458861.1">
    <property type="nucleotide sequence ID" value="NZ_CP021434.1"/>
</dbReference>
<dbReference type="SUPFAM" id="SSF109604">
    <property type="entry name" value="HD-domain/PDEase-like"/>
    <property type="match status" value="1"/>
</dbReference>
<evidence type="ECO:0000313" key="8">
    <source>
        <dbReference type="EMBL" id="ARU63525.1"/>
    </source>
</evidence>
<dbReference type="InterPro" id="IPR005249">
    <property type="entry name" value="YqeK"/>
</dbReference>
<keyword evidence="2" id="KW-0479">Metal-binding</keyword>
<evidence type="ECO:0000256" key="1">
    <source>
        <dbReference type="ARBA" id="ARBA00012506"/>
    </source>
</evidence>
<evidence type="ECO:0000313" key="9">
    <source>
        <dbReference type="Proteomes" id="UP000195437"/>
    </source>
</evidence>
<dbReference type="GO" id="GO:0046872">
    <property type="term" value="F:metal ion binding"/>
    <property type="evidence" value="ECO:0007669"/>
    <property type="project" value="UniProtKB-KW"/>
</dbReference>
<gene>
    <name evidence="8" type="ORF">CBW65_22845</name>
</gene>
<dbReference type="GO" id="GO:0000166">
    <property type="term" value="F:nucleotide binding"/>
    <property type="evidence" value="ECO:0007669"/>
    <property type="project" value="UniProtKB-KW"/>
</dbReference>
<dbReference type="InterPro" id="IPR051094">
    <property type="entry name" value="Diverse_Catalytic_Enzymes"/>
</dbReference>
<keyword evidence="4 8" id="KW-0378">Hydrolase</keyword>
<dbReference type="Pfam" id="PF01966">
    <property type="entry name" value="HD"/>
    <property type="match status" value="1"/>
</dbReference>
<dbReference type="Proteomes" id="UP000195437">
    <property type="component" value="Chromosome"/>
</dbReference>
<dbReference type="Gene3D" id="1.10.3210.10">
    <property type="entry name" value="Hypothetical protein af1432"/>
    <property type="match status" value="1"/>
</dbReference>
<dbReference type="KEGG" id="tum:CBW65_22845"/>
<evidence type="ECO:0000256" key="3">
    <source>
        <dbReference type="ARBA" id="ARBA00022741"/>
    </source>
</evidence>
<dbReference type="InterPro" id="IPR006674">
    <property type="entry name" value="HD_domain"/>
</dbReference>
<organism evidence="8 9">
    <name type="scientific">Tumebacillus avium</name>
    <dbReference type="NCBI Taxonomy" id="1903704"/>
    <lineage>
        <taxon>Bacteria</taxon>
        <taxon>Bacillati</taxon>
        <taxon>Bacillota</taxon>
        <taxon>Bacilli</taxon>
        <taxon>Bacillales</taxon>
        <taxon>Alicyclobacillaceae</taxon>
        <taxon>Tumebacillus</taxon>
    </lineage>
</organism>
<proteinExistence type="predicted"/>
<dbReference type="EMBL" id="CP021434">
    <property type="protein sequence ID" value="ARU63525.1"/>
    <property type="molecule type" value="Genomic_DNA"/>
</dbReference>
<comment type="catalytic activity">
    <reaction evidence="6">
        <text>P(1),P(4)-bis(5'-adenosyl) tetraphosphate + H2O = 2 ADP + 2 H(+)</text>
        <dbReference type="Rhea" id="RHEA:24252"/>
        <dbReference type="ChEBI" id="CHEBI:15377"/>
        <dbReference type="ChEBI" id="CHEBI:15378"/>
        <dbReference type="ChEBI" id="CHEBI:58141"/>
        <dbReference type="ChEBI" id="CHEBI:456216"/>
        <dbReference type="EC" id="3.6.1.41"/>
    </reaction>
</comment>
<reference evidence="9" key="1">
    <citation type="submission" date="2017-05" db="EMBL/GenBank/DDBJ databases">
        <authorList>
            <person name="Sung H."/>
        </authorList>
    </citation>
    <scope>NUCLEOTIDE SEQUENCE [LARGE SCALE GENOMIC DNA]</scope>
    <source>
        <strain evidence="9">AR23208</strain>
    </source>
</reference>
<evidence type="ECO:0000256" key="5">
    <source>
        <dbReference type="ARBA" id="ARBA00023004"/>
    </source>
</evidence>